<dbReference type="Proteomes" id="UP001283361">
    <property type="component" value="Unassembled WGS sequence"/>
</dbReference>
<gene>
    <name evidence="2" type="ORF">RRG08_010200</name>
</gene>
<name>A0AAE1AKT4_9GAST</name>
<reference evidence="2" key="1">
    <citation type="journal article" date="2023" name="G3 (Bethesda)">
        <title>A reference genome for the long-term kleptoplast-retaining sea slug Elysia crispata morphotype clarki.</title>
        <authorList>
            <person name="Eastman K.E."/>
            <person name="Pendleton A.L."/>
            <person name="Shaikh M.A."/>
            <person name="Suttiyut T."/>
            <person name="Ogas R."/>
            <person name="Tomko P."/>
            <person name="Gavelis G."/>
            <person name="Widhalm J.R."/>
            <person name="Wisecaver J.H."/>
        </authorList>
    </citation>
    <scope>NUCLEOTIDE SEQUENCE</scope>
    <source>
        <strain evidence="2">ECLA1</strain>
    </source>
</reference>
<organism evidence="2 3">
    <name type="scientific">Elysia crispata</name>
    <name type="common">lettuce slug</name>
    <dbReference type="NCBI Taxonomy" id="231223"/>
    <lineage>
        <taxon>Eukaryota</taxon>
        <taxon>Metazoa</taxon>
        <taxon>Spiralia</taxon>
        <taxon>Lophotrochozoa</taxon>
        <taxon>Mollusca</taxon>
        <taxon>Gastropoda</taxon>
        <taxon>Heterobranchia</taxon>
        <taxon>Euthyneura</taxon>
        <taxon>Panpulmonata</taxon>
        <taxon>Sacoglossa</taxon>
        <taxon>Placobranchoidea</taxon>
        <taxon>Plakobranchidae</taxon>
        <taxon>Elysia</taxon>
    </lineage>
</organism>
<keyword evidence="3" id="KW-1185">Reference proteome</keyword>
<dbReference type="AlphaFoldDB" id="A0AAE1AKT4"/>
<dbReference type="EMBL" id="JAWDGP010001711">
    <property type="protein sequence ID" value="KAK3788951.1"/>
    <property type="molecule type" value="Genomic_DNA"/>
</dbReference>
<evidence type="ECO:0000313" key="3">
    <source>
        <dbReference type="Proteomes" id="UP001283361"/>
    </source>
</evidence>
<accession>A0AAE1AKT4</accession>
<proteinExistence type="predicted"/>
<evidence type="ECO:0000256" key="1">
    <source>
        <dbReference type="SAM" id="Phobius"/>
    </source>
</evidence>
<keyword evidence="1" id="KW-0472">Membrane</keyword>
<keyword evidence="1" id="KW-1133">Transmembrane helix</keyword>
<evidence type="ECO:0000313" key="2">
    <source>
        <dbReference type="EMBL" id="KAK3788951.1"/>
    </source>
</evidence>
<keyword evidence="1" id="KW-0812">Transmembrane</keyword>
<comment type="caution">
    <text evidence="2">The sequence shown here is derived from an EMBL/GenBank/DDBJ whole genome shotgun (WGS) entry which is preliminary data.</text>
</comment>
<sequence>MSIWSTLWKSAGGGYNMSWRNKENTRELKSHWRLQDVHDRKTHSWNFLWIACTFKMNPAAFIHKLLPLVTITAMILALVPTSTQFSIRGSRELRDLLRTDANELMDQEMSGSDRRDGYWDLREGWEPDFTMTRRAIWSRKTIPLFKAMRQARVLQNLG</sequence>
<protein>
    <submittedName>
        <fullName evidence="2">Uncharacterized protein</fullName>
    </submittedName>
</protein>
<feature type="transmembrane region" description="Helical" evidence="1">
    <location>
        <begin position="65"/>
        <end position="87"/>
    </location>
</feature>